<feature type="compositionally biased region" description="Basic and acidic residues" evidence="1">
    <location>
        <begin position="300"/>
        <end position="309"/>
    </location>
</feature>
<evidence type="ECO:0000313" key="3">
    <source>
        <dbReference type="Proteomes" id="UP000007800"/>
    </source>
</evidence>
<keyword evidence="3" id="KW-1185">Reference proteome</keyword>
<reference evidence="2 3" key="1">
    <citation type="submission" date="2008-07" db="EMBL/GenBank/DDBJ databases">
        <authorList>
            <person name="El-Sayed N."/>
            <person name="Caler E."/>
            <person name="Inman J."/>
            <person name="Amedeo P."/>
            <person name="Hass B."/>
            <person name="Wortman J."/>
        </authorList>
    </citation>
    <scope>NUCLEOTIDE SEQUENCE [LARGE SCALE GENOMIC DNA]</scope>
    <source>
        <strain evidence="3">ATCC 50983 / TXsc</strain>
    </source>
</reference>
<dbReference type="Proteomes" id="UP000007800">
    <property type="component" value="Unassembled WGS sequence"/>
</dbReference>
<feature type="region of interest" description="Disordered" evidence="1">
    <location>
        <begin position="41"/>
        <end position="64"/>
    </location>
</feature>
<dbReference type="GeneID" id="9060038"/>
<accession>C5L707</accession>
<evidence type="ECO:0000313" key="2">
    <source>
        <dbReference type="EMBL" id="EER07269.1"/>
    </source>
</evidence>
<dbReference type="InParanoid" id="C5L707"/>
<gene>
    <name evidence="2" type="ORF">Pmar_PMAR020428</name>
</gene>
<proteinExistence type="predicted"/>
<dbReference type="RefSeq" id="XP_002775453.1">
    <property type="nucleotide sequence ID" value="XM_002775407.1"/>
</dbReference>
<sequence>MAPKKKRIVKKCPRCARIVATRSERPCTSCMARERRRLLAEADDEGVDYSEGRSEEEGEMAATRPVISLQFNRDVNAAVEAEETTPNAEPELEVRDRSPRIVEGIPRGSEQTPTASDFDTVLASRERYRAEAGRLQAKVRDLSVRREQTVEQNKAMDATLQDRAKQISQMQRTIDNLRCAVLQRRLDAEKIRKRACWSRNRLTKRNGQLIEYSAKLLTILQELQAQLKVSNASVEAIQEAADDLSLSARNSVVPSQVVDGLVSTLPPLPSWDDDENAEETNNTREHNDVTEPSTLGGKDAPQRRVKQEE</sequence>
<organism evidence="3">
    <name type="scientific">Perkinsus marinus (strain ATCC 50983 / TXsc)</name>
    <dbReference type="NCBI Taxonomy" id="423536"/>
    <lineage>
        <taxon>Eukaryota</taxon>
        <taxon>Sar</taxon>
        <taxon>Alveolata</taxon>
        <taxon>Perkinsozoa</taxon>
        <taxon>Perkinsea</taxon>
        <taxon>Perkinsida</taxon>
        <taxon>Perkinsidae</taxon>
        <taxon>Perkinsus</taxon>
    </lineage>
</organism>
<feature type="region of interest" description="Disordered" evidence="1">
    <location>
        <begin position="266"/>
        <end position="309"/>
    </location>
</feature>
<name>C5L707_PERM5</name>
<dbReference type="AlphaFoldDB" id="C5L707"/>
<protein>
    <submittedName>
        <fullName evidence="2">Uncharacterized protein</fullName>
    </submittedName>
</protein>
<evidence type="ECO:0000256" key="1">
    <source>
        <dbReference type="SAM" id="MobiDB-lite"/>
    </source>
</evidence>
<dbReference type="EMBL" id="GG679899">
    <property type="protein sequence ID" value="EER07269.1"/>
    <property type="molecule type" value="Genomic_DNA"/>
</dbReference>